<protein>
    <submittedName>
        <fullName evidence="1">Uncharacterized protein</fullName>
    </submittedName>
</protein>
<gene>
    <name evidence="1" type="ORF">RN20_23835</name>
</gene>
<accession>A0AB34SS11</accession>
<reference evidence="2" key="1">
    <citation type="submission" date="2015-04" db="EMBL/GenBank/DDBJ databases">
        <title>Genome sequencing of pathogens of bean.</title>
        <authorList>
            <person name="Harrison J.W."/>
            <person name="Aritua V."/>
            <person name="Sapp M."/>
            <person name="Smith J."/>
            <person name="Studholme D.J."/>
        </authorList>
    </citation>
    <scope>NUCLEOTIDE SEQUENCE [LARGE SCALE GENOMIC DNA]</scope>
    <source>
        <strain evidence="2">NCPPB 1138</strain>
    </source>
</reference>
<evidence type="ECO:0000313" key="2">
    <source>
        <dbReference type="Proteomes" id="UP000031180"/>
    </source>
</evidence>
<dbReference type="Proteomes" id="UP000031180">
    <property type="component" value="Unassembled WGS sequence"/>
</dbReference>
<name>A0AB34SS11_XANCH</name>
<dbReference type="AlphaFoldDB" id="A0AB34SS11"/>
<sequence length="102" mass="10958">MCCKLLVHLHDMRYRMVNAVIATCDVRASIALVACNKPLDILASPDHALGQRAVSATVPAGGVADSAPCLKPPANDRAIARHSRRLRATICLPRYGAKTTLR</sequence>
<organism evidence="1 2">
    <name type="scientific">Xanthomonas campestris pv. phaseoli</name>
    <dbReference type="NCBI Taxonomy" id="317013"/>
    <lineage>
        <taxon>Bacteria</taxon>
        <taxon>Pseudomonadati</taxon>
        <taxon>Pseudomonadota</taxon>
        <taxon>Gammaproteobacteria</taxon>
        <taxon>Lysobacterales</taxon>
        <taxon>Lysobacteraceae</taxon>
        <taxon>Xanthomonas</taxon>
    </lineage>
</organism>
<comment type="caution">
    <text evidence="1">The sequence shown here is derived from an EMBL/GenBank/DDBJ whole genome shotgun (WGS) entry which is preliminary data.</text>
</comment>
<proteinExistence type="predicted"/>
<dbReference type="EMBL" id="JWTI02000084">
    <property type="protein sequence ID" value="KKW48857.1"/>
    <property type="molecule type" value="Genomic_DNA"/>
</dbReference>
<evidence type="ECO:0000313" key="1">
    <source>
        <dbReference type="EMBL" id="KKW48857.1"/>
    </source>
</evidence>